<evidence type="ECO:0000313" key="1">
    <source>
        <dbReference type="Proteomes" id="UP000790787"/>
    </source>
</evidence>
<name>A0AC58RW72_TOBAC</name>
<dbReference type="RefSeq" id="XP_075076977.1">
    <property type="nucleotide sequence ID" value="XM_075220876.1"/>
</dbReference>
<reference evidence="1" key="1">
    <citation type="journal article" date="2014" name="Nat. Commun.">
        <title>The tobacco genome sequence and its comparison with those of tomato and potato.</title>
        <authorList>
            <person name="Sierro N."/>
            <person name="Battey J.N."/>
            <person name="Ouadi S."/>
            <person name="Bakaher N."/>
            <person name="Bovet L."/>
            <person name="Willig A."/>
            <person name="Goepfert S."/>
            <person name="Peitsch M.C."/>
            <person name="Ivanov N.V."/>
        </authorList>
    </citation>
    <scope>NUCLEOTIDE SEQUENCE [LARGE SCALE GENOMIC DNA]</scope>
</reference>
<evidence type="ECO:0000313" key="2">
    <source>
        <dbReference type="RefSeq" id="XP_075076977.1"/>
    </source>
</evidence>
<dbReference type="Proteomes" id="UP000790787">
    <property type="component" value="Chromosome 8"/>
</dbReference>
<gene>
    <name evidence="2" type="primary">LOC142163598</name>
</gene>
<accession>A0AC58RW72</accession>
<organism evidence="1 2">
    <name type="scientific">Nicotiana tabacum</name>
    <name type="common">Common tobacco</name>
    <dbReference type="NCBI Taxonomy" id="4097"/>
    <lineage>
        <taxon>Eukaryota</taxon>
        <taxon>Viridiplantae</taxon>
        <taxon>Streptophyta</taxon>
        <taxon>Embryophyta</taxon>
        <taxon>Tracheophyta</taxon>
        <taxon>Spermatophyta</taxon>
        <taxon>Magnoliopsida</taxon>
        <taxon>eudicotyledons</taxon>
        <taxon>Gunneridae</taxon>
        <taxon>Pentapetalae</taxon>
        <taxon>asterids</taxon>
        <taxon>lamiids</taxon>
        <taxon>Solanales</taxon>
        <taxon>Solanaceae</taxon>
        <taxon>Nicotianoideae</taxon>
        <taxon>Nicotianeae</taxon>
        <taxon>Nicotiana</taxon>
    </lineage>
</organism>
<protein>
    <submittedName>
        <fullName evidence="2">Uncharacterized protein LOC142163598</fullName>
    </submittedName>
</protein>
<keyword evidence="1" id="KW-1185">Reference proteome</keyword>
<reference evidence="2" key="2">
    <citation type="submission" date="2025-08" db="UniProtKB">
        <authorList>
            <consortium name="RefSeq"/>
        </authorList>
    </citation>
    <scope>IDENTIFICATION</scope>
    <source>
        <tissue evidence="2">Leaf</tissue>
    </source>
</reference>
<proteinExistence type="predicted"/>
<sequence>MDYHDIFYELDPIFDGDEWDHRLDGKISSDDQIRKGVHQFLNEELQQKASDDASLKMDMQENGVELQNGDDKDLEILKVEVNGKKEATESVIKSQVERRTNPRRVNRRANKAATSSTSSADQSGNLEEKKCKRERINAEDFILPKGWMIEVRVRKNGSTSGHKDTYYIEKSTRHVCRSRMEVLRYLQSKQRVCENFD</sequence>